<keyword evidence="4" id="KW-0472">Membrane</keyword>
<proteinExistence type="predicted"/>
<evidence type="ECO:0000256" key="3">
    <source>
        <dbReference type="SAM" id="MobiDB-lite"/>
    </source>
</evidence>
<keyword evidence="7" id="KW-1185">Reference proteome</keyword>
<dbReference type="eggNOG" id="arCOG01389">
    <property type="taxonomic scope" value="Archaea"/>
</dbReference>
<dbReference type="EMBL" id="CP001367">
    <property type="protein sequence ID" value="ACM58801.1"/>
    <property type="molecule type" value="Genomic_DNA"/>
</dbReference>
<dbReference type="Proteomes" id="UP000000740">
    <property type="component" value="Plasmid pHLAC01"/>
</dbReference>
<feature type="domain" description="Glycosyltransferase 2-like" evidence="5">
    <location>
        <begin position="142"/>
        <end position="307"/>
    </location>
</feature>
<reference evidence="6 7" key="1">
    <citation type="journal article" date="2016" name="Stand. Genomic Sci.">
        <title>Complete genome sequence of the Antarctic Halorubrum lacusprofundi type strain ACAM 34.</title>
        <authorList>
            <person name="Anderson I.J."/>
            <person name="DasSarma P."/>
            <person name="Lucas S."/>
            <person name="Copeland A."/>
            <person name="Lapidus A."/>
            <person name="Del Rio T.G."/>
            <person name="Tice H."/>
            <person name="Dalin E."/>
            <person name="Bruce D.C."/>
            <person name="Goodwin L."/>
            <person name="Pitluck S."/>
            <person name="Sims D."/>
            <person name="Brettin T.S."/>
            <person name="Detter J.C."/>
            <person name="Han C.S."/>
            <person name="Larimer F."/>
            <person name="Hauser L."/>
            <person name="Land M."/>
            <person name="Ivanova N."/>
            <person name="Richardson P."/>
            <person name="Cavicchioli R."/>
            <person name="DasSarma S."/>
            <person name="Woese C.R."/>
            <person name="Kyrpides N.C."/>
        </authorList>
    </citation>
    <scope>NUCLEOTIDE SEQUENCE [LARGE SCALE GENOMIC DNA]</scope>
    <source>
        <strain evidence="7">ATCC 49239 / DSM 5036 / JCM 8891 / ACAM 34</strain>
    </source>
</reference>
<feature type="transmembrane region" description="Helical" evidence="4">
    <location>
        <begin position="12"/>
        <end position="35"/>
    </location>
</feature>
<name>B9LWG0_HALLT</name>
<feature type="transmembrane region" description="Helical" evidence="4">
    <location>
        <begin position="74"/>
        <end position="94"/>
    </location>
</feature>
<keyword evidence="2 6" id="KW-0808">Transferase</keyword>
<feature type="transmembrane region" description="Helical" evidence="4">
    <location>
        <begin position="41"/>
        <end position="62"/>
    </location>
</feature>
<dbReference type="GeneID" id="7402421"/>
<dbReference type="CDD" id="cd06423">
    <property type="entry name" value="CESA_like"/>
    <property type="match status" value="1"/>
</dbReference>
<dbReference type="PANTHER" id="PTHR43630:SF1">
    <property type="entry name" value="POLY-BETA-1,6-N-ACETYL-D-GLUCOSAMINE SYNTHASE"/>
    <property type="match status" value="1"/>
</dbReference>
<keyword evidence="4" id="KW-0812">Transmembrane</keyword>
<evidence type="ECO:0000256" key="2">
    <source>
        <dbReference type="ARBA" id="ARBA00022679"/>
    </source>
</evidence>
<dbReference type="KEGG" id="hla:Hlac_3275"/>
<dbReference type="AlphaFoldDB" id="B9LWG0"/>
<keyword evidence="4" id="KW-1133">Transmembrane helix</keyword>
<gene>
    <name evidence="6" type="ordered locus">Hlac_3275</name>
</gene>
<sequence>MSQGKTLKRRLTSVEWSSLILFCSALVPFGLLIRLMQPETVFALGTLIGVITIYGGWSYLVIKFDSPYATLFSWKGLCVAFVCYGFGVVTLGWVQPSLTSGVYLFAIALIFLYYWFIALAAVYHNQRYHSQDAPPEPSASISIIVPAYNEEGYIQRTITALLDADYPDGKREIIVIDDGSTDNTCAEARAFESETVSVVTKDNGGKYSALNYGLLFASNEIILTVDADSVPEKDALKQMVAPLSDQSVGAVASTVTIWNRGSLLTGCQQLEYTIGVNVYRRMLDLFGIVMVVPGCLGAYRRDVLDEIQGFDPQTLTEDFDITVKVLRAGYEVRSSEARVYTEAPDSLRDLYNQRLRWYRGNYMTIFKHRGVLSEPTTGFLYRFAFPLRLVELLFLPFASWVILGLIVKILLSGFVIQVVSLFIFFLSIIFLIAALGVYIEGEDWRLLWYTPLFLVGYKHFHDALLLKSLADVLLGRNLSWTRATRIEQRSNQPTQSNQVESDAEVETAD</sequence>
<protein>
    <submittedName>
        <fullName evidence="6">Glycosyl transferase family 2</fullName>
    </submittedName>
</protein>
<keyword evidence="1" id="KW-0328">Glycosyltransferase</keyword>
<dbReference type="RefSeq" id="WP_012660018.1">
    <property type="nucleotide sequence ID" value="NC_012030.1"/>
</dbReference>
<feature type="compositionally biased region" description="Polar residues" evidence="3">
    <location>
        <begin position="489"/>
        <end position="500"/>
    </location>
</feature>
<dbReference type="GO" id="GO:0016757">
    <property type="term" value="F:glycosyltransferase activity"/>
    <property type="evidence" value="ECO:0007669"/>
    <property type="project" value="UniProtKB-KW"/>
</dbReference>
<keyword evidence="6" id="KW-0614">Plasmid</keyword>
<evidence type="ECO:0000259" key="5">
    <source>
        <dbReference type="Pfam" id="PF00535"/>
    </source>
</evidence>
<dbReference type="PANTHER" id="PTHR43630">
    <property type="entry name" value="POLY-BETA-1,6-N-ACETYL-D-GLUCOSAMINE SYNTHASE"/>
    <property type="match status" value="1"/>
</dbReference>
<dbReference type="InterPro" id="IPR029044">
    <property type="entry name" value="Nucleotide-diphossugar_trans"/>
</dbReference>
<evidence type="ECO:0000313" key="7">
    <source>
        <dbReference type="Proteomes" id="UP000000740"/>
    </source>
</evidence>
<evidence type="ECO:0000256" key="1">
    <source>
        <dbReference type="ARBA" id="ARBA00022676"/>
    </source>
</evidence>
<dbReference type="InterPro" id="IPR001173">
    <property type="entry name" value="Glyco_trans_2-like"/>
</dbReference>
<feature type="transmembrane region" description="Helical" evidence="4">
    <location>
        <begin position="416"/>
        <end position="439"/>
    </location>
</feature>
<feature type="transmembrane region" description="Helical" evidence="4">
    <location>
        <begin position="100"/>
        <end position="123"/>
    </location>
</feature>
<geneLocation type="plasmid" evidence="6 7">
    <name>pHLAC01</name>
</geneLocation>
<dbReference type="Gene3D" id="3.90.550.10">
    <property type="entry name" value="Spore Coat Polysaccharide Biosynthesis Protein SpsA, Chain A"/>
    <property type="match status" value="1"/>
</dbReference>
<dbReference type="Pfam" id="PF00535">
    <property type="entry name" value="Glycos_transf_2"/>
    <property type="match status" value="1"/>
</dbReference>
<dbReference type="HOGENOM" id="CLU_023978_4_2_2"/>
<evidence type="ECO:0000313" key="6">
    <source>
        <dbReference type="EMBL" id="ACM58801.1"/>
    </source>
</evidence>
<dbReference type="CAZy" id="GT2">
    <property type="family name" value="Glycosyltransferase Family 2"/>
</dbReference>
<dbReference type="SUPFAM" id="SSF53448">
    <property type="entry name" value="Nucleotide-diphospho-sugar transferases"/>
    <property type="match status" value="1"/>
</dbReference>
<organism evidence="6 7">
    <name type="scientific">Halorubrum lacusprofundi (strain ATCC 49239 / DSM 5036 / JCM 8891 / ACAM 34)</name>
    <dbReference type="NCBI Taxonomy" id="416348"/>
    <lineage>
        <taxon>Archaea</taxon>
        <taxon>Methanobacteriati</taxon>
        <taxon>Methanobacteriota</taxon>
        <taxon>Stenosarchaea group</taxon>
        <taxon>Halobacteria</taxon>
        <taxon>Halobacteriales</taxon>
        <taxon>Haloferacaceae</taxon>
        <taxon>Halorubrum</taxon>
    </lineage>
</organism>
<evidence type="ECO:0000256" key="4">
    <source>
        <dbReference type="SAM" id="Phobius"/>
    </source>
</evidence>
<accession>B9LWG0</accession>
<feature type="transmembrane region" description="Helical" evidence="4">
    <location>
        <begin position="389"/>
        <end position="410"/>
    </location>
</feature>
<feature type="region of interest" description="Disordered" evidence="3">
    <location>
        <begin position="489"/>
        <end position="509"/>
    </location>
</feature>